<dbReference type="PANTHER" id="PTHR33930:SF2">
    <property type="entry name" value="BLR3452 PROTEIN"/>
    <property type="match status" value="1"/>
</dbReference>
<dbReference type="GO" id="GO:0051920">
    <property type="term" value="F:peroxiredoxin activity"/>
    <property type="evidence" value="ECO:0007669"/>
    <property type="project" value="InterPro"/>
</dbReference>
<dbReference type="EMBL" id="JAENIJ010000021">
    <property type="protein sequence ID" value="MBK1883428.1"/>
    <property type="molecule type" value="Genomic_DNA"/>
</dbReference>
<dbReference type="Gene3D" id="1.20.1290.10">
    <property type="entry name" value="AhpD-like"/>
    <property type="match status" value="1"/>
</dbReference>
<dbReference type="SUPFAM" id="SSF69118">
    <property type="entry name" value="AhpD-like"/>
    <property type="match status" value="1"/>
</dbReference>
<evidence type="ECO:0000313" key="2">
    <source>
        <dbReference type="EMBL" id="MBK1883428.1"/>
    </source>
</evidence>
<comment type="caution">
    <text evidence="2">The sequence shown here is derived from an EMBL/GenBank/DDBJ whole genome shotgun (WGS) entry which is preliminary data.</text>
</comment>
<reference evidence="2" key="1">
    <citation type="submission" date="2021-01" db="EMBL/GenBank/DDBJ databases">
        <title>Modified the classification status of verrucomicrobia.</title>
        <authorList>
            <person name="Feng X."/>
        </authorList>
    </citation>
    <scope>NUCLEOTIDE SEQUENCE</scope>
    <source>
        <strain evidence="2">KCTC 22041</strain>
    </source>
</reference>
<proteinExistence type="predicted"/>
<sequence length="114" mass="12156">MANWKEILGGEGQMVGTLWKEHPDLGAAFSQLQKANFKEKVLSVKQKEHIAVALAIAARCDGCIAHHINAAIKAGCTREELVEVAGVAILMGGGPSNYYASKALQAFDEFTAEA</sequence>
<dbReference type="InterPro" id="IPR029032">
    <property type="entry name" value="AhpD-like"/>
</dbReference>
<gene>
    <name evidence="2" type="ORF">JIN85_13460</name>
</gene>
<evidence type="ECO:0000313" key="3">
    <source>
        <dbReference type="Proteomes" id="UP000603141"/>
    </source>
</evidence>
<dbReference type="InterPro" id="IPR003779">
    <property type="entry name" value="CMD-like"/>
</dbReference>
<feature type="domain" description="Carboxymuconolactone decarboxylase-like" evidence="1">
    <location>
        <begin position="23"/>
        <end position="105"/>
    </location>
</feature>
<dbReference type="RefSeq" id="WP_200271572.1">
    <property type="nucleotide sequence ID" value="NZ_JAENIJ010000021.1"/>
</dbReference>
<keyword evidence="3" id="KW-1185">Reference proteome</keyword>
<dbReference type="Pfam" id="PF02627">
    <property type="entry name" value="CMD"/>
    <property type="match status" value="1"/>
</dbReference>
<name>A0A934SDW2_9BACT</name>
<dbReference type="Proteomes" id="UP000603141">
    <property type="component" value="Unassembled WGS sequence"/>
</dbReference>
<accession>A0A934SDW2</accession>
<dbReference type="AlphaFoldDB" id="A0A934SDW2"/>
<dbReference type="NCBIfam" id="TIGR00778">
    <property type="entry name" value="ahpD_dom"/>
    <property type="match status" value="1"/>
</dbReference>
<dbReference type="InterPro" id="IPR004675">
    <property type="entry name" value="AhpD_core"/>
</dbReference>
<dbReference type="PANTHER" id="PTHR33930">
    <property type="entry name" value="ALKYL HYDROPEROXIDE REDUCTASE AHPD"/>
    <property type="match status" value="1"/>
</dbReference>
<protein>
    <submittedName>
        <fullName evidence="2">Carboxymuconolactone decarboxylase family protein</fullName>
    </submittedName>
</protein>
<organism evidence="2 3">
    <name type="scientific">Luteolibacter pohnpeiensis</name>
    <dbReference type="NCBI Taxonomy" id="454153"/>
    <lineage>
        <taxon>Bacteria</taxon>
        <taxon>Pseudomonadati</taxon>
        <taxon>Verrucomicrobiota</taxon>
        <taxon>Verrucomicrobiia</taxon>
        <taxon>Verrucomicrobiales</taxon>
        <taxon>Verrucomicrobiaceae</taxon>
        <taxon>Luteolibacter</taxon>
    </lineage>
</organism>
<evidence type="ECO:0000259" key="1">
    <source>
        <dbReference type="Pfam" id="PF02627"/>
    </source>
</evidence>